<accession>A0A284VR74</accession>
<organism evidence="1 2">
    <name type="scientific">Candidatus Methanoperedens nitratireducens</name>
    <dbReference type="NCBI Taxonomy" id="1392998"/>
    <lineage>
        <taxon>Archaea</taxon>
        <taxon>Methanobacteriati</taxon>
        <taxon>Methanobacteriota</taxon>
        <taxon>Stenosarchaea group</taxon>
        <taxon>Methanomicrobia</taxon>
        <taxon>Methanosarcinales</taxon>
        <taxon>ANME-2 cluster</taxon>
        <taxon>Candidatus Methanoperedentaceae</taxon>
        <taxon>Candidatus Methanoperedens</taxon>
    </lineage>
</organism>
<dbReference type="RefSeq" id="WP_179293989.1">
    <property type="nucleotide sequence ID" value="NZ_FZMP01000196.1"/>
</dbReference>
<reference evidence="2" key="1">
    <citation type="submission" date="2017-06" db="EMBL/GenBank/DDBJ databases">
        <authorList>
            <person name="Cremers G."/>
        </authorList>
    </citation>
    <scope>NUCLEOTIDE SEQUENCE [LARGE SCALE GENOMIC DNA]</scope>
</reference>
<sequence>MRTKIIWQCPKCCFKVEHNIELVKKHGEPVCICGEYMLIGVELEQEDRSQA</sequence>
<evidence type="ECO:0000313" key="2">
    <source>
        <dbReference type="Proteomes" id="UP000218615"/>
    </source>
</evidence>
<dbReference type="AlphaFoldDB" id="A0A284VR74"/>
<keyword evidence="2" id="KW-1185">Reference proteome</keyword>
<dbReference type="EMBL" id="FZMP01000196">
    <property type="protein sequence ID" value="SNQ61794.1"/>
    <property type="molecule type" value="Genomic_DNA"/>
</dbReference>
<evidence type="ECO:0000313" key="1">
    <source>
        <dbReference type="EMBL" id="SNQ61794.1"/>
    </source>
</evidence>
<protein>
    <submittedName>
        <fullName evidence="1">Uncharacterized protein</fullName>
    </submittedName>
</protein>
<dbReference type="Proteomes" id="UP000218615">
    <property type="component" value="Unassembled WGS sequence"/>
</dbReference>
<proteinExistence type="predicted"/>
<gene>
    <name evidence="1" type="ORF">MNV_50053</name>
</gene>
<name>A0A284VR74_9EURY</name>